<dbReference type="PANTHER" id="PTHR42718">
    <property type="entry name" value="MAJOR FACILITATOR SUPERFAMILY MULTIDRUG TRANSPORTER MFSC"/>
    <property type="match status" value="1"/>
</dbReference>
<evidence type="ECO:0000313" key="9">
    <source>
        <dbReference type="Proteomes" id="UP000322873"/>
    </source>
</evidence>
<dbReference type="Proteomes" id="UP000322873">
    <property type="component" value="Unassembled WGS sequence"/>
</dbReference>
<evidence type="ECO:0000256" key="6">
    <source>
        <dbReference type="SAM" id="Phobius"/>
    </source>
</evidence>
<dbReference type="InterPro" id="IPR020846">
    <property type="entry name" value="MFS_dom"/>
</dbReference>
<dbReference type="SUPFAM" id="SSF103473">
    <property type="entry name" value="MFS general substrate transporter"/>
    <property type="match status" value="1"/>
</dbReference>
<proteinExistence type="predicted"/>
<dbReference type="OrthoDB" id="2985014at2759"/>
<keyword evidence="3 6" id="KW-0812">Transmembrane</keyword>
<dbReference type="GO" id="GO:0022857">
    <property type="term" value="F:transmembrane transporter activity"/>
    <property type="evidence" value="ECO:0007669"/>
    <property type="project" value="InterPro"/>
</dbReference>
<evidence type="ECO:0000259" key="7">
    <source>
        <dbReference type="PROSITE" id="PS50850"/>
    </source>
</evidence>
<feature type="transmembrane region" description="Helical" evidence="6">
    <location>
        <begin position="329"/>
        <end position="354"/>
    </location>
</feature>
<comment type="subcellular location">
    <subcellularLocation>
        <location evidence="1">Membrane</location>
        <topology evidence="1">Multi-pass membrane protein</topology>
    </subcellularLocation>
</comment>
<dbReference type="PROSITE" id="PS50850">
    <property type="entry name" value="MFS"/>
    <property type="match status" value="1"/>
</dbReference>
<feature type="transmembrane region" description="Helical" evidence="6">
    <location>
        <begin position="158"/>
        <end position="177"/>
    </location>
</feature>
<dbReference type="Gene3D" id="1.20.1250.20">
    <property type="entry name" value="MFS general substrate transporter like domains"/>
    <property type="match status" value="1"/>
</dbReference>
<dbReference type="InterPro" id="IPR036259">
    <property type="entry name" value="MFS_trans_sf"/>
</dbReference>
<feature type="transmembrane region" description="Helical" evidence="6">
    <location>
        <begin position="216"/>
        <end position="238"/>
    </location>
</feature>
<dbReference type="GO" id="GO:0016020">
    <property type="term" value="C:membrane"/>
    <property type="evidence" value="ECO:0007669"/>
    <property type="project" value="UniProtKB-SubCell"/>
</dbReference>
<feature type="transmembrane region" description="Helical" evidence="6">
    <location>
        <begin position="288"/>
        <end position="309"/>
    </location>
</feature>
<protein>
    <recommendedName>
        <fullName evidence="7">Major facilitator superfamily (MFS) profile domain-containing protein</fullName>
    </recommendedName>
</protein>
<evidence type="ECO:0000256" key="4">
    <source>
        <dbReference type="ARBA" id="ARBA00022989"/>
    </source>
</evidence>
<feature type="transmembrane region" description="Helical" evidence="6">
    <location>
        <begin position="63"/>
        <end position="85"/>
    </location>
</feature>
<dbReference type="EMBL" id="VICG01000001">
    <property type="protein sequence ID" value="KAA8576156.1"/>
    <property type="molecule type" value="Genomic_DNA"/>
</dbReference>
<feature type="transmembrane region" description="Helical" evidence="6">
    <location>
        <begin position="505"/>
        <end position="525"/>
    </location>
</feature>
<keyword evidence="4 6" id="KW-1133">Transmembrane helix</keyword>
<keyword evidence="5 6" id="KW-0472">Membrane</keyword>
<dbReference type="InterPro" id="IPR011701">
    <property type="entry name" value="MFS"/>
</dbReference>
<dbReference type="Gene3D" id="1.20.1720.10">
    <property type="entry name" value="Multidrug resistance protein D"/>
    <property type="match status" value="1"/>
</dbReference>
<dbReference type="VEuPathDB" id="FungiDB:MFRU_009g00920"/>
<evidence type="ECO:0000256" key="5">
    <source>
        <dbReference type="ARBA" id="ARBA00023136"/>
    </source>
</evidence>
<feature type="transmembrane region" description="Helical" evidence="6">
    <location>
        <begin position="97"/>
        <end position="116"/>
    </location>
</feature>
<evidence type="ECO:0000256" key="2">
    <source>
        <dbReference type="ARBA" id="ARBA00022448"/>
    </source>
</evidence>
<feature type="domain" description="Major facilitator superfamily (MFS) profile" evidence="7">
    <location>
        <begin position="63"/>
        <end position="529"/>
    </location>
</feature>
<dbReference type="Pfam" id="PF07690">
    <property type="entry name" value="MFS_1"/>
    <property type="match status" value="1"/>
</dbReference>
<sequence length="557" mass="59712">MAPSISQSDESSQINVDGLQRASIENVVREKSMPEEAATESVVVKVATRFSEKEVTMRQVAPLVLILTGATFLSTISAQAVIIILPEVARDLNVPQARQQWIISSYALTSGSFLLLWGKLGDVYGRKLLFILGAAFTGATCIGTAFSPVEICLYVMRALHGLATAATIPTAIGIIGHTIPPGRVKNYSFAFYSGGAPMGQVLGNLMGGIISQWASWKVVFFVIAGASITIAVSAMFVVPKEPPRSNDEDTARASGVDWVGAFLFTAGLLLLLVGLSEGGSSGWKKASVIAIIVISGCLLISFALFEHYIETKTTREPLMRVSTFSHTQFSIAMVIITLFSGGFTNFCLYTTYYYQDFQLLDPIQTALRYIPLGFFGILTTFCSGYLLARVNGNYILSFGLTSAMVANILFAVPIPPSTSYFAFGLPAMSLAAFGADTVYPCLGLFTTQSLPRKDQSVAGAMFQTMAAMGRAMPLPITSAIQQSVQSKELKEGKAQMQAFLSGLRAVEWFCVGCMAASLAMTIIGLRNIGKIGMLKKLGATAETKKKSELEDGVLADN</sequence>
<keyword evidence="2" id="KW-0813">Transport</keyword>
<organism evidence="8 9">
    <name type="scientific">Monilinia fructicola</name>
    <name type="common">Brown rot fungus</name>
    <name type="synonym">Ciboria fructicola</name>
    <dbReference type="NCBI Taxonomy" id="38448"/>
    <lineage>
        <taxon>Eukaryota</taxon>
        <taxon>Fungi</taxon>
        <taxon>Dikarya</taxon>
        <taxon>Ascomycota</taxon>
        <taxon>Pezizomycotina</taxon>
        <taxon>Leotiomycetes</taxon>
        <taxon>Helotiales</taxon>
        <taxon>Sclerotiniaceae</taxon>
        <taxon>Monilinia</taxon>
    </lineage>
</organism>
<feature type="transmembrane region" description="Helical" evidence="6">
    <location>
        <begin position="189"/>
        <end position="210"/>
    </location>
</feature>
<name>A0A5M9K7G8_MONFR</name>
<feature type="transmembrane region" description="Helical" evidence="6">
    <location>
        <begin position="420"/>
        <end position="445"/>
    </location>
</feature>
<evidence type="ECO:0000313" key="8">
    <source>
        <dbReference type="EMBL" id="KAA8576156.1"/>
    </source>
</evidence>
<comment type="caution">
    <text evidence="8">The sequence shown here is derived from an EMBL/GenBank/DDBJ whole genome shotgun (WGS) entry which is preliminary data.</text>
</comment>
<feature type="transmembrane region" description="Helical" evidence="6">
    <location>
        <begin position="258"/>
        <end position="276"/>
    </location>
</feature>
<evidence type="ECO:0000256" key="1">
    <source>
        <dbReference type="ARBA" id="ARBA00004141"/>
    </source>
</evidence>
<reference evidence="8 9" key="1">
    <citation type="submission" date="2019-06" db="EMBL/GenBank/DDBJ databases">
        <title>Genome Sequence of the Brown Rot Fungal Pathogen Monilinia fructicola.</title>
        <authorList>
            <person name="De Miccolis Angelini R.M."/>
            <person name="Landi L."/>
            <person name="Abate D."/>
            <person name="Pollastro S."/>
            <person name="Romanazzi G."/>
            <person name="Faretra F."/>
        </authorList>
    </citation>
    <scope>NUCLEOTIDE SEQUENCE [LARGE SCALE GENOMIC DNA]</scope>
    <source>
        <strain evidence="8 9">Mfrc123</strain>
    </source>
</reference>
<accession>A0A5M9K7G8</accession>
<keyword evidence="9" id="KW-1185">Reference proteome</keyword>
<feature type="transmembrane region" description="Helical" evidence="6">
    <location>
        <begin position="394"/>
        <end position="414"/>
    </location>
</feature>
<dbReference type="AlphaFoldDB" id="A0A5M9K7G8"/>
<gene>
    <name evidence="8" type="ORF">EYC84_006311</name>
</gene>
<feature type="transmembrane region" description="Helical" evidence="6">
    <location>
        <begin position="366"/>
        <end position="387"/>
    </location>
</feature>
<dbReference type="PANTHER" id="PTHR42718:SF9">
    <property type="entry name" value="MAJOR FACILITATOR SUPERFAMILY MULTIDRUG TRANSPORTER MFSC"/>
    <property type="match status" value="1"/>
</dbReference>
<feature type="transmembrane region" description="Helical" evidence="6">
    <location>
        <begin position="128"/>
        <end position="146"/>
    </location>
</feature>
<evidence type="ECO:0000256" key="3">
    <source>
        <dbReference type="ARBA" id="ARBA00022692"/>
    </source>
</evidence>